<dbReference type="Proteomes" id="UP001652583">
    <property type="component" value="Chromosome D2"/>
</dbReference>
<accession>A0A6J1ZLE6</accession>
<evidence type="ECO:0000256" key="1">
    <source>
        <dbReference type="SAM" id="MobiDB-lite"/>
    </source>
</evidence>
<dbReference type="GeneID" id="113600194"/>
<gene>
    <name evidence="3" type="primary">LOC113600194</name>
</gene>
<reference evidence="3" key="1">
    <citation type="submission" date="2025-08" db="UniProtKB">
        <authorList>
            <consortium name="RefSeq"/>
        </authorList>
    </citation>
    <scope>IDENTIFICATION</scope>
    <source>
        <tissue evidence="3">Blood</tissue>
    </source>
</reference>
<dbReference type="AlphaFoldDB" id="A0A6J1ZLE6"/>
<feature type="region of interest" description="Disordered" evidence="1">
    <location>
        <begin position="136"/>
        <end position="179"/>
    </location>
</feature>
<dbReference type="RefSeq" id="XP_026918211.1">
    <property type="nucleotide sequence ID" value="XM_027062410.2"/>
</dbReference>
<name>A0A6J1ZLE6_ACIJB</name>
<sequence length="391" mass="42858">MLKLVRDHIEEGAKITGTPECPPFARKPRARVHLGPRTLSGTRFGGERVTSKIAKAFPLEEALVLFPKPGDWLVGRAEEIPTTRHHRGRCCAGGWSAVSPTAGKDQCTRAAPVTLRCPETRGFLEARRGRPSAQSIWAGWGRRDPGPVPSPRLGAAPGAAESDGTHKAQLSAPTRGVPLADSPPRALKCAPTLALVHCHSHGNSYANSTHIRAYTQLYKHASTRAHTQTRTHVHFPSQMYSYTRPYQAHLHRHTTANTHIALCNPQYTNKQETFPWALNPHVHVHIQTHTLLPPPFHTQKPPPARDLLHPQSQIIIGAPTARVGHTHSRARKPLLPAQAGEASAPRRFRIPGVAGTPRSVFCSPPRCRRRGEEGSWNNKGSRGQRGASEVI</sequence>
<organism evidence="2 3">
    <name type="scientific">Acinonyx jubatus</name>
    <name type="common">Cheetah</name>
    <dbReference type="NCBI Taxonomy" id="32536"/>
    <lineage>
        <taxon>Eukaryota</taxon>
        <taxon>Metazoa</taxon>
        <taxon>Chordata</taxon>
        <taxon>Craniata</taxon>
        <taxon>Vertebrata</taxon>
        <taxon>Euteleostomi</taxon>
        <taxon>Mammalia</taxon>
        <taxon>Eutheria</taxon>
        <taxon>Laurasiatheria</taxon>
        <taxon>Carnivora</taxon>
        <taxon>Feliformia</taxon>
        <taxon>Felidae</taxon>
        <taxon>Felinae</taxon>
        <taxon>Acinonyx</taxon>
    </lineage>
</organism>
<keyword evidence="2" id="KW-1185">Reference proteome</keyword>
<evidence type="ECO:0000313" key="2">
    <source>
        <dbReference type="Proteomes" id="UP001652583"/>
    </source>
</evidence>
<dbReference type="KEGG" id="aju:113600194"/>
<feature type="region of interest" description="Disordered" evidence="1">
    <location>
        <begin position="364"/>
        <end position="391"/>
    </location>
</feature>
<protein>
    <submittedName>
        <fullName evidence="3">Uncharacterized protein LOC113600194</fullName>
    </submittedName>
</protein>
<evidence type="ECO:0000313" key="3">
    <source>
        <dbReference type="RefSeq" id="XP_026918211.1"/>
    </source>
</evidence>
<proteinExistence type="predicted"/>